<gene>
    <name evidence="8" type="ordered locus">Toce_0535</name>
</gene>
<comment type="cofactor">
    <cofactor evidence="6">
        <name>[2Fe-2S] cluster</name>
        <dbReference type="ChEBI" id="CHEBI:190135"/>
    </cofactor>
</comment>
<feature type="binding site" evidence="7">
    <location>
        <position position="84"/>
    </location>
    <ligand>
        <name>[2Fe-2S] cluster</name>
        <dbReference type="ChEBI" id="CHEBI:190135"/>
    </ligand>
</feature>
<dbReference type="PROSITE" id="PS01099">
    <property type="entry name" value="COMPLEX1_24K"/>
    <property type="match status" value="1"/>
</dbReference>
<keyword evidence="9" id="KW-1185">Reference proteome</keyword>
<dbReference type="STRING" id="555079.Toce_0535"/>
<dbReference type="RefSeq" id="WP_013275358.1">
    <property type="nucleotide sequence ID" value="NC_014377.1"/>
</dbReference>
<name>D9S1N2_THEOJ</name>
<comment type="similarity">
    <text evidence="1">Belongs to the complex I 24 kDa subunit family.</text>
</comment>
<dbReference type="InterPro" id="IPR028431">
    <property type="entry name" value="NADP_DH_HndA-like"/>
</dbReference>
<dbReference type="AlphaFoldDB" id="D9S1N2"/>
<dbReference type="GO" id="GO:0016491">
    <property type="term" value="F:oxidoreductase activity"/>
    <property type="evidence" value="ECO:0007669"/>
    <property type="project" value="InterPro"/>
</dbReference>
<evidence type="ECO:0000313" key="9">
    <source>
        <dbReference type="Proteomes" id="UP000000272"/>
    </source>
</evidence>
<dbReference type="InterPro" id="IPR002023">
    <property type="entry name" value="NuoE-like"/>
</dbReference>
<dbReference type="EMBL" id="CP002131">
    <property type="protein sequence ID" value="ADL07309.1"/>
    <property type="molecule type" value="Genomic_DNA"/>
</dbReference>
<keyword evidence="3 7" id="KW-0479">Metal-binding</keyword>
<accession>D9S1N2</accession>
<dbReference type="PANTHER" id="PTHR43342">
    <property type="entry name" value="NADH-QUINONE OXIDOREDUCTASE, E SUBUNIT"/>
    <property type="match status" value="1"/>
</dbReference>
<comment type="cofactor">
    <cofactor evidence="7">
        <name>[2Fe-2S] cluster</name>
        <dbReference type="ChEBI" id="CHEBI:190135"/>
    </cofactor>
    <text evidence="7">Binds 1 [2Fe-2S] cluster.</text>
</comment>
<dbReference type="NCBIfam" id="NF005722">
    <property type="entry name" value="PRK07539.1-2"/>
    <property type="match status" value="1"/>
</dbReference>
<dbReference type="InterPro" id="IPR042128">
    <property type="entry name" value="NuoE_dom"/>
</dbReference>
<evidence type="ECO:0000256" key="4">
    <source>
        <dbReference type="ARBA" id="ARBA00023004"/>
    </source>
</evidence>
<dbReference type="eggNOG" id="COG1905">
    <property type="taxonomic scope" value="Bacteria"/>
</dbReference>
<dbReference type="Gene3D" id="3.40.30.10">
    <property type="entry name" value="Glutaredoxin"/>
    <property type="match status" value="1"/>
</dbReference>
<evidence type="ECO:0000256" key="2">
    <source>
        <dbReference type="ARBA" id="ARBA00022714"/>
    </source>
</evidence>
<dbReference type="GO" id="GO:0046872">
    <property type="term" value="F:metal ion binding"/>
    <property type="evidence" value="ECO:0007669"/>
    <property type="project" value="UniProtKB-KW"/>
</dbReference>
<dbReference type="PANTHER" id="PTHR43342:SF1">
    <property type="entry name" value="BIFURCATING [FEFE] HYDROGENASE GAMMA SUBUNIT"/>
    <property type="match status" value="1"/>
</dbReference>
<organism evidence="8 9">
    <name type="scientific">Thermosediminibacter oceani (strain ATCC BAA-1034 / DSM 16646 / JW/IW-1228P)</name>
    <dbReference type="NCBI Taxonomy" id="555079"/>
    <lineage>
        <taxon>Bacteria</taxon>
        <taxon>Bacillati</taxon>
        <taxon>Bacillota</taxon>
        <taxon>Clostridia</taxon>
        <taxon>Thermosediminibacterales</taxon>
        <taxon>Thermosediminibacteraceae</taxon>
        <taxon>Thermosediminibacter</taxon>
    </lineage>
</organism>
<reference evidence="8 9" key="1">
    <citation type="journal article" date="2010" name="Stand. Genomic Sci.">
        <title>Complete genome sequence of Thermosediminibacter oceani type strain (JW/IW-1228P).</title>
        <authorList>
            <person name="Pitluck S."/>
            <person name="Yasawong M."/>
            <person name="Munk C."/>
            <person name="Nolan M."/>
            <person name="Lapidus A."/>
            <person name="Lucas S."/>
            <person name="Glavina Del Rio T."/>
            <person name="Tice H."/>
            <person name="Cheng J.F."/>
            <person name="Bruce D."/>
            <person name="Detter C."/>
            <person name="Tapia R."/>
            <person name="Han C."/>
            <person name="Goodwin L."/>
            <person name="Liolios K."/>
            <person name="Ivanova N."/>
            <person name="Mavromatis K."/>
            <person name="Mikhailova N."/>
            <person name="Pati A."/>
            <person name="Chen A."/>
            <person name="Palaniappan K."/>
            <person name="Land M."/>
            <person name="Hauser L."/>
            <person name="Chang Y.J."/>
            <person name="Jeffries C.D."/>
            <person name="Rohde M."/>
            <person name="Spring S."/>
            <person name="Sikorski J."/>
            <person name="Goker M."/>
            <person name="Woyke T."/>
            <person name="Bristow J."/>
            <person name="Eisen J.A."/>
            <person name="Markowitz V."/>
            <person name="Hugenholtz P."/>
            <person name="Kyrpides N.C."/>
            <person name="Klenk H.P."/>
        </authorList>
    </citation>
    <scope>NUCLEOTIDE SEQUENCE [LARGE SCALE GENOMIC DNA]</scope>
    <source>
        <strain evidence="9">ATCC BAA-1034 / DSM 16646 / JW/IW-1228P</strain>
    </source>
</reference>
<keyword evidence="4 7" id="KW-0408">Iron</keyword>
<dbReference type="InterPro" id="IPR041921">
    <property type="entry name" value="NuoE_N"/>
</dbReference>
<evidence type="ECO:0000256" key="6">
    <source>
        <dbReference type="ARBA" id="ARBA00034078"/>
    </source>
</evidence>
<dbReference type="SUPFAM" id="SSF52833">
    <property type="entry name" value="Thioredoxin-like"/>
    <property type="match status" value="1"/>
</dbReference>
<keyword evidence="2 7" id="KW-0001">2Fe-2S</keyword>
<dbReference type="PIRSF" id="PIRSF000216">
    <property type="entry name" value="NADH_DH_24kDa"/>
    <property type="match status" value="1"/>
</dbReference>
<feature type="binding site" evidence="7">
    <location>
        <position position="130"/>
    </location>
    <ligand>
        <name>[2Fe-2S] cluster</name>
        <dbReference type="ChEBI" id="CHEBI:190135"/>
    </ligand>
</feature>
<protein>
    <submittedName>
        <fullName evidence="8">NADH dehydrogenase (Ubiquinone) 24 kDa subunit</fullName>
    </submittedName>
</protein>
<dbReference type="OrthoDB" id="9807941at2"/>
<evidence type="ECO:0000256" key="7">
    <source>
        <dbReference type="PIRSR" id="PIRSR000216-1"/>
    </source>
</evidence>
<proteinExistence type="inferred from homology"/>
<evidence type="ECO:0000313" key="8">
    <source>
        <dbReference type="EMBL" id="ADL07309.1"/>
    </source>
</evidence>
<keyword evidence="5 7" id="KW-0411">Iron-sulfur</keyword>
<dbReference type="Proteomes" id="UP000000272">
    <property type="component" value="Chromosome"/>
</dbReference>
<evidence type="ECO:0000256" key="5">
    <source>
        <dbReference type="ARBA" id="ARBA00023014"/>
    </source>
</evidence>
<dbReference type="Pfam" id="PF01257">
    <property type="entry name" value="2Fe-2S_thioredx"/>
    <property type="match status" value="1"/>
</dbReference>
<evidence type="ECO:0000256" key="1">
    <source>
        <dbReference type="ARBA" id="ARBA00010643"/>
    </source>
</evidence>
<dbReference type="InterPro" id="IPR036249">
    <property type="entry name" value="Thioredoxin-like_sf"/>
</dbReference>
<dbReference type="Gene3D" id="1.10.10.1590">
    <property type="entry name" value="NADH-quinone oxidoreductase subunit E"/>
    <property type="match status" value="1"/>
</dbReference>
<evidence type="ECO:0000256" key="3">
    <source>
        <dbReference type="ARBA" id="ARBA00022723"/>
    </source>
</evidence>
<dbReference type="KEGG" id="toc:Toce_0535"/>
<dbReference type="GO" id="GO:0051537">
    <property type="term" value="F:2 iron, 2 sulfur cluster binding"/>
    <property type="evidence" value="ECO:0007669"/>
    <property type="project" value="UniProtKB-KW"/>
</dbReference>
<feature type="binding site" evidence="7">
    <location>
        <position position="126"/>
    </location>
    <ligand>
        <name>[2Fe-2S] cluster</name>
        <dbReference type="ChEBI" id="CHEBI:190135"/>
    </ligand>
</feature>
<feature type="binding site" evidence="7">
    <location>
        <position position="89"/>
    </location>
    <ligand>
        <name>[2Fe-2S] cluster</name>
        <dbReference type="ChEBI" id="CHEBI:190135"/>
    </ligand>
</feature>
<dbReference type="CDD" id="cd03064">
    <property type="entry name" value="TRX_Fd_NuoE"/>
    <property type="match status" value="1"/>
</dbReference>
<dbReference type="HOGENOM" id="CLU_054362_2_1_9"/>
<sequence length="170" mass="18896">MATATGHGRSFQRVDEIIEAHGRNPVNIISILQEVQNEYRYLPQDVLNYIATAMNISPSKVYGVATFYENFSLEPKGKYVIRICDGTACHVKNSTALLNALTKKLGLKEGQRTTEDLLFTLETVSCLGACGLAPVMVVNEEVHGKVTPEKAEEIIDEIINKERGQNDKER</sequence>